<evidence type="ECO:0000313" key="2">
    <source>
        <dbReference type="Proteomes" id="UP001209553"/>
    </source>
</evidence>
<dbReference type="RefSeq" id="WP_262855815.1">
    <property type="nucleotide sequence ID" value="NZ_JAOPKZ010000009.1"/>
</dbReference>
<sequence>MDTVKARKQGNAVMVTLAKKFNVPEGKEFFVTKEDDGTISLIPKVDDYFENAEPGQFIDQEDTIAKNFSTRGNELDNEN</sequence>
<keyword evidence="2" id="KW-1185">Reference proteome</keyword>
<accession>A0ABT2QQL4</accession>
<protein>
    <submittedName>
        <fullName evidence="1">AbrB family transcriptional regulator</fullName>
    </submittedName>
</protein>
<name>A0ABT2QQL4_9STAP</name>
<dbReference type="EMBL" id="JAOPKZ010000009">
    <property type="protein sequence ID" value="MCU5746269.1"/>
    <property type="molecule type" value="Genomic_DNA"/>
</dbReference>
<dbReference type="NCBIfam" id="NF047400">
    <property type="entry name" value="MazE_PemI_antitoxin"/>
    <property type="match status" value="1"/>
</dbReference>
<dbReference type="Proteomes" id="UP001209553">
    <property type="component" value="Unassembled WGS sequence"/>
</dbReference>
<evidence type="ECO:0000313" key="1">
    <source>
        <dbReference type="EMBL" id="MCU5746269.1"/>
    </source>
</evidence>
<comment type="caution">
    <text evidence="1">The sequence shown here is derived from an EMBL/GenBank/DDBJ whole genome shotgun (WGS) entry which is preliminary data.</text>
</comment>
<reference evidence="1 2" key="1">
    <citation type="journal article" date="2023" name="Int. J. Syst. Evol. Microbiol.">
        <title>Streptococcus sciuri sp. nov., Staphylococcus marylandisciuri sp. nov. and Staphylococcus americanisciuri sp. nov., isolated from faeces of eastern grey squirrel (Sciurus carolinensis).</title>
        <authorList>
            <person name="Volokhov D.V."/>
            <person name="Zagorodnyaya T.A."/>
            <person name="Furtak V.A."/>
            <person name="Nattanmai G."/>
            <person name="Randall L."/>
            <person name="Jose S."/>
            <person name="Gao Y."/>
            <person name="Eisenberg T."/>
            <person name="Delmonte P."/>
            <person name="Blom J."/>
            <person name="Mitchell K.K."/>
        </authorList>
    </citation>
    <scope>NUCLEOTIDE SEQUENCE [LARGE SCALE GENOMIC DNA]</scope>
    <source>
        <strain evidence="1 2">SQ8-PEA</strain>
    </source>
</reference>
<proteinExistence type="predicted"/>
<organism evidence="1 2">
    <name type="scientific">Staphylococcus marylandisciuri</name>
    <dbReference type="NCBI Taxonomy" id="2981529"/>
    <lineage>
        <taxon>Bacteria</taxon>
        <taxon>Bacillati</taxon>
        <taxon>Bacillota</taxon>
        <taxon>Bacilli</taxon>
        <taxon>Bacillales</taxon>
        <taxon>Staphylococcaceae</taxon>
        <taxon>Staphylococcus</taxon>
    </lineage>
</organism>
<gene>
    <name evidence="1" type="ORF">N9R04_06000</name>
</gene>